<dbReference type="Pfam" id="PF00106">
    <property type="entry name" value="adh_short"/>
    <property type="match status" value="1"/>
</dbReference>
<dbReference type="OrthoDB" id="417891at2759"/>
<dbReference type="PRINTS" id="PR00080">
    <property type="entry name" value="SDRFAMILY"/>
</dbReference>
<dbReference type="PROSITE" id="PS00061">
    <property type="entry name" value="ADH_SHORT"/>
    <property type="match status" value="1"/>
</dbReference>
<dbReference type="PRINTS" id="PR00081">
    <property type="entry name" value="GDHRDH"/>
</dbReference>
<evidence type="ECO:0000256" key="2">
    <source>
        <dbReference type="ARBA" id="ARBA00023002"/>
    </source>
</evidence>
<dbReference type="Gene3D" id="3.40.50.720">
    <property type="entry name" value="NAD(P)-binding Rossmann-like Domain"/>
    <property type="match status" value="1"/>
</dbReference>
<evidence type="ECO:0000313" key="5">
    <source>
        <dbReference type="RefSeq" id="XP_018330564.1"/>
    </source>
</evidence>
<proteinExistence type="inferred from homology"/>
<evidence type="ECO:0000313" key="4">
    <source>
        <dbReference type="Proteomes" id="UP000192223"/>
    </source>
</evidence>
<dbReference type="RefSeq" id="XP_018330564.1">
    <property type="nucleotide sequence ID" value="XM_018475062.2"/>
</dbReference>
<dbReference type="GeneID" id="108740660"/>
<dbReference type="InParanoid" id="A0A1W4X3A0"/>
<dbReference type="Proteomes" id="UP000192223">
    <property type="component" value="Unplaced"/>
</dbReference>
<dbReference type="GO" id="GO:0005737">
    <property type="term" value="C:cytoplasm"/>
    <property type="evidence" value="ECO:0007669"/>
    <property type="project" value="TreeGrafter"/>
</dbReference>
<name>A0A1W4X3A0_AGRPL</name>
<evidence type="ECO:0000256" key="3">
    <source>
        <dbReference type="RuleBase" id="RU000363"/>
    </source>
</evidence>
<keyword evidence="2" id="KW-0560">Oxidoreductase</keyword>
<dbReference type="SUPFAM" id="SSF51735">
    <property type="entry name" value="NAD(P)-binding Rossmann-fold domains"/>
    <property type="match status" value="1"/>
</dbReference>
<dbReference type="KEGG" id="apln:108740660"/>
<dbReference type="InterPro" id="IPR020904">
    <property type="entry name" value="Sc_DH/Rdtase_CS"/>
</dbReference>
<dbReference type="FunFam" id="3.40.50.720:FF:000149">
    <property type="entry name" value="15-hydroxyprostaglandin dehydrogenase [NAD(+)]"/>
    <property type="match status" value="1"/>
</dbReference>
<dbReference type="PANTHER" id="PTHR44229:SF8">
    <property type="entry name" value="ALCOHOL DEHYDROGENASE-RELATED"/>
    <property type="match status" value="1"/>
</dbReference>
<dbReference type="InterPro" id="IPR036291">
    <property type="entry name" value="NAD(P)-bd_dom_sf"/>
</dbReference>
<sequence>MSVVKGKVALVTGGASGIGLEFARELLKNGLKGVVLVDVNPILGQKAVTELRKEFAPEKVLFHQADVTDKELLEGGFKLAVQRFNHLDIVINNAGILNDKIWEKEVAININSVVVGSLLAVDEYLPQFCDGDESYLVNIASIVGLDPFICVPIYSGTKSFIIGFSRALGAEPHYQRTKVKVLTICPGVTDTPLISEMSGRNLGPDYEAVLADEVKPLKTQPPEYVAKGLIDVLNKGTSGSVWLVEGKEPAVEIDFPHRDQRHKK</sequence>
<accession>A0A1W4X3A0</accession>
<keyword evidence="4" id="KW-1185">Reference proteome</keyword>
<dbReference type="PANTHER" id="PTHR44229">
    <property type="entry name" value="15-HYDROXYPROSTAGLANDIN DEHYDROGENASE [NAD(+)]"/>
    <property type="match status" value="1"/>
</dbReference>
<dbReference type="InterPro" id="IPR002347">
    <property type="entry name" value="SDR_fam"/>
</dbReference>
<dbReference type="GO" id="GO:0016616">
    <property type="term" value="F:oxidoreductase activity, acting on the CH-OH group of donors, NAD or NADP as acceptor"/>
    <property type="evidence" value="ECO:0007669"/>
    <property type="project" value="TreeGrafter"/>
</dbReference>
<dbReference type="FunCoup" id="A0A1W4X3A0">
    <property type="interactions" value="97"/>
</dbReference>
<reference evidence="5" key="1">
    <citation type="submission" date="2025-08" db="UniProtKB">
        <authorList>
            <consortium name="RefSeq"/>
        </authorList>
    </citation>
    <scope>IDENTIFICATION</scope>
    <source>
        <tissue evidence="5">Entire body</tissue>
    </source>
</reference>
<organism evidence="4 5">
    <name type="scientific">Agrilus planipennis</name>
    <name type="common">Emerald ash borer</name>
    <name type="synonym">Agrilus marcopoli</name>
    <dbReference type="NCBI Taxonomy" id="224129"/>
    <lineage>
        <taxon>Eukaryota</taxon>
        <taxon>Metazoa</taxon>
        <taxon>Ecdysozoa</taxon>
        <taxon>Arthropoda</taxon>
        <taxon>Hexapoda</taxon>
        <taxon>Insecta</taxon>
        <taxon>Pterygota</taxon>
        <taxon>Neoptera</taxon>
        <taxon>Endopterygota</taxon>
        <taxon>Coleoptera</taxon>
        <taxon>Polyphaga</taxon>
        <taxon>Elateriformia</taxon>
        <taxon>Buprestoidea</taxon>
        <taxon>Buprestidae</taxon>
        <taxon>Agrilinae</taxon>
        <taxon>Agrilus</taxon>
    </lineage>
</organism>
<evidence type="ECO:0000256" key="1">
    <source>
        <dbReference type="ARBA" id="ARBA00006484"/>
    </source>
</evidence>
<gene>
    <name evidence="5" type="primary">LOC108740660</name>
</gene>
<comment type="similarity">
    <text evidence="1 3">Belongs to the short-chain dehydrogenases/reductases (SDR) family.</text>
</comment>
<protein>
    <submittedName>
        <fullName evidence="5">15-hydroxyprostaglandin dehydrogenase [NAD(+)]-like</fullName>
    </submittedName>
</protein>
<dbReference type="AlphaFoldDB" id="A0A1W4X3A0"/>
<dbReference type="STRING" id="224129.A0A1W4X3A0"/>